<evidence type="ECO:0000313" key="4">
    <source>
        <dbReference type="Proteomes" id="UP001596417"/>
    </source>
</evidence>
<dbReference type="InterPro" id="IPR029069">
    <property type="entry name" value="HotDog_dom_sf"/>
</dbReference>
<dbReference type="InterPro" id="IPR002539">
    <property type="entry name" value="MaoC-like_dom"/>
</dbReference>
<dbReference type="PANTHER" id="PTHR43437:SF3">
    <property type="entry name" value="HYDROXYACYL-THIOESTER DEHYDRATASE TYPE 2, MITOCHONDRIAL"/>
    <property type="match status" value="1"/>
</dbReference>
<dbReference type="RefSeq" id="WP_264555274.1">
    <property type="nucleotide sequence ID" value="NZ_CP109979.1"/>
</dbReference>
<evidence type="ECO:0000313" key="3">
    <source>
        <dbReference type="EMBL" id="MFC7188811.1"/>
    </source>
</evidence>
<feature type="domain" description="CBS" evidence="2">
    <location>
        <begin position="75"/>
        <end position="133"/>
    </location>
</feature>
<evidence type="ECO:0000256" key="1">
    <source>
        <dbReference type="PROSITE-ProRule" id="PRU00703"/>
    </source>
</evidence>
<gene>
    <name evidence="3" type="ORF">ACFQL7_02390</name>
</gene>
<dbReference type="GeneID" id="76198366"/>
<dbReference type="SUPFAM" id="SSF54631">
    <property type="entry name" value="CBS-domain pair"/>
    <property type="match status" value="1"/>
</dbReference>
<accession>A0ABD5YHI3</accession>
<dbReference type="InterPro" id="IPR000644">
    <property type="entry name" value="CBS_dom"/>
</dbReference>
<protein>
    <submittedName>
        <fullName evidence="3">CBS domain-containing protein</fullName>
    </submittedName>
</protein>
<sequence length="305" mass="33209">MLKQMSLAEAMRTDVETIESDAVLIEVGRRLRKREIGSVVIVDDGPPVGIVTETDLVEFLVTGGDVETVTAAECMSSPLITIDASSSIIEAATLLREHNIKKLPVLSDGELDGIVTTTDLASYLPQFSVQRTSRERTEGRVPRPNPEMAYDDEGWQFEYRDTTSGTFGVGDVVEFSKVVTDADVRSFAEISGDTNRLHLDSEFAAQTRFDHRIVHGTLVSGLISAALARIPGLTIYLAQDISYLAPVAIGDRITAVCEAAEALGNNKYRLSTDVYDENDERVIEGEAVILLDDLPDIADEATEEG</sequence>
<keyword evidence="4" id="KW-1185">Reference proteome</keyword>
<proteinExistence type="predicted"/>
<dbReference type="Pfam" id="PF01575">
    <property type="entry name" value="MaoC_dehydratas"/>
    <property type="match status" value="1"/>
</dbReference>
<dbReference type="Gene3D" id="3.10.129.10">
    <property type="entry name" value="Hotdog Thioesterase"/>
    <property type="match status" value="1"/>
</dbReference>
<dbReference type="SMART" id="SM00116">
    <property type="entry name" value="CBS"/>
    <property type="match status" value="2"/>
</dbReference>
<feature type="domain" description="CBS" evidence="2">
    <location>
        <begin position="11"/>
        <end position="66"/>
    </location>
</feature>
<dbReference type="PANTHER" id="PTHR43437">
    <property type="entry name" value="HYDROXYACYL-THIOESTER DEHYDRATASE TYPE 2, MITOCHONDRIAL-RELATED"/>
    <property type="match status" value="1"/>
</dbReference>
<dbReference type="PROSITE" id="PS51371">
    <property type="entry name" value="CBS"/>
    <property type="match status" value="2"/>
</dbReference>
<dbReference type="Proteomes" id="UP001596417">
    <property type="component" value="Unassembled WGS sequence"/>
</dbReference>
<dbReference type="InterPro" id="IPR050965">
    <property type="entry name" value="UPF0336/Enoyl-CoA_hydratase"/>
</dbReference>
<keyword evidence="1" id="KW-0129">CBS domain</keyword>
<dbReference type="GO" id="GO:0016836">
    <property type="term" value="F:hydro-lyase activity"/>
    <property type="evidence" value="ECO:0007669"/>
    <property type="project" value="UniProtKB-ARBA"/>
</dbReference>
<dbReference type="AlphaFoldDB" id="A0ABD5YHI3"/>
<comment type="caution">
    <text evidence="3">The sequence shown here is derived from an EMBL/GenBank/DDBJ whole genome shotgun (WGS) entry which is preliminary data.</text>
</comment>
<dbReference type="InterPro" id="IPR046342">
    <property type="entry name" value="CBS_dom_sf"/>
</dbReference>
<organism evidence="3 4">
    <name type="scientific">Halocatena marina</name>
    <dbReference type="NCBI Taxonomy" id="2934937"/>
    <lineage>
        <taxon>Archaea</taxon>
        <taxon>Methanobacteriati</taxon>
        <taxon>Methanobacteriota</taxon>
        <taxon>Stenosarchaea group</taxon>
        <taxon>Halobacteria</taxon>
        <taxon>Halobacteriales</taxon>
        <taxon>Natronomonadaceae</taxon>
        <taxon>Halocatena</taxon>
    </lineage>
</organism>
<evidence type="ECO:0000259" key="2">
    <source>
        <dbReference type="PROSITE" id="PS51371"/>
    </source>
</evidence>
<dbReference type="Gene3D" id="3.10.580.10">
    <property type="entry name" value="CBS-domain"/>
    <property type="match status" value="1"/>
</dbReference>
<reference evidence="3 4" key="1">
    <citation type="journal article" date="2019" name="Int. J. Syst. Evol. Microbiol.">
        <title>The Global Catalogue of Microorganisms (GCM) 10K type strain sequencing project: providing services to taxonomists for standard genome sequencing and annotation.</title>
        <authorList>
            <consortium name="The Broad Institute Genomics Platform"/>
            <consortium name="The Broad Institute Genome Sequencing Center for Infectious Disease"/>
            <person name="Wu L."/>
            <person name="Ma J."/>
        </authorList>
    </citation>
    <scope>NUCLEOTIDE SEQUENCE [LARGE SCALE GENOMIC DNA]</scope>
    <source>
        <strain evidence="3 4">RDMS1</strain>
    </source>
</reference>
<dbReference type="EMBL" id="JBHTAX010000001">
    <property type="protein sequence ID" value="MFC7188811.1"/>
    <property type="molecule type" value="Genomic_DNA"/>
</dbReference>
<dbReference type="CDD" id="cd03449">
    <property type="entry name" value="R_hydratase"/>
    <property type="match status" value="1"/>
</dbReference>
<name>A0ABD5YHI3_9EURY</name>
<dbReference type="Pfam" id="PF00571">
    <property type="entry name" value="CBS"/>
    <property type="match status" value="2"/>
</dbReference>
<dbReference type="SUPFAM" id="SSF54637">
    <property type="entry name" value="Thioesterase/thiol ester dehydrase-isomerase"/>
    <property type="match status" value="1"/>
</dbReference>